<sequence length="182" mass="20678">MDQSKITVRYAKAFFDLAKEQQQLGILQQDINVISSLIKESADFRQFLESPVIKTSVKLKLLNSIFGGKINKASLNFLHLVTNNKRESHLLGICRNILSLYRHEQGIKTAVLTSAVVLNPDIIDNIKKQLEQEFDAQVDLLEKIDPRLIGGFILRIDDQQLDASLSNQLQKVKEKLLQSDIH</sequence>
<dbReference type="GO" id="GO:0046933">
    <property type="term" value="F:proton-transporting ATP synthase activity, rotational mechanism"/>
    <property type="evidence" value="ECO:0007669"/>
    <property type="project" value="UniProtKB-UniRule"/>
</dbReference>
<comment type="caution">
    <text evidence="8">The sequence shown here is derived from an EMBL/GenBank/DDBJ whole genome shotgun (WGS) entry which is preliminary data.</text>
</comment>
<name>A0AA42C5J9_9BACT</name>
<protein>
    <recommendedName>
        <fullName evidence="7">ATP synthase subunit delta</fullName>
    </recommendedName>
    <alternativeName>
        <fullName evidence="7">ATP synthase F(1) sector subunit delta</fullName>
    </alternativeName>
    <alternativeName>
        <fullName evidence="7">F-type ATPase subunit delta</fullName>
        <shortName evidence="7">F-ATPase subunit delta</shortName>
    </alternativeName>
</protein>
<dbReference type="NCBIfam" id="TIGR01145">
    <property type="entry name" value="ATP_synt_delta"/>
    <property type="match status" value="1"/>
</dbReference>
<accession>A0AA42C5J9</accession>
<comment type="function">
    <text evidence="7">F(1)F(0) ATP synthase produces ATP from ADP in the presence of a proton or sodium gradient. F-type ATPases consist of two structural domains, F(1) containing the extramembraneous catalytic core and F(0) containing the membrane proton channel, linked together by a central stalk and a peripheral stalk. During catalysis, ATP synthesis in the catalytic domain of F(1) is coupled via a rotary mechanism of the central stalk subunits to proton translocation.</text>
</comment>
<keyword evidence="2 7" id="KW-0813">Transport</keyword>
<organism evidence="8 9">
    <name type="scientific">Gaoshiqia sediminis</name>
    <dbReference type="NCBI Taxonomy" id="2986998"/>
    <lineage>
        <taxon>Bacteria</taxon>
        <taxon>Pseudomonadati</taxon>
        <taxon>Bacteroidota</taxon>
        <taxon>Bacteroidia</taxon>
        <taxon>Marinilabiliales</taxon>
        <taxon>Prolixibacteraceae</taxon>
        <taxon>Gaoshiqia</taxon>
    </lineage>
</organism>
<dbReference type="AlphaFoldDB" id="A0AA42C5J9"/>
<evidence type="ECO:0000256" key="2">
    <source>
        <dbReference type="ARBA" id="ARBA00022448"/>
    </source>
</evidence>
<dbReference type="GO" id="GO:0045259">
    <property type="term" value="C:proton-transporting ATP synthase complex"/>
    <property type="evidence" value="ECO:0007669"/>
    <property type="project" value="UniProtKB-KW"/>
</dbReference>
<evidence type="ECO:0000256" key="6">
    <source>
        <dbReference type="ARBA" id="ARBA00023310"/>
    </source>
</evidence>
<keyword evidence="6 7" id="KW-0066">ATP synthesis</keyword>
<dbReference type="Proteomes" id="UP001163821">
    <property type="component" value="Unassembled WGS sequence"/>
</dbReference>
<keyword evidence="3 7" id="KW-0375">Hydrogen ion transport</keyword>
<evidence type="ECO:0000256" key="5">
    <source>
        <dbReference type="ARBA" id="ARBA00023136"/>
    </source>
</evidence>
<dbReference type="InterPro" id="IPR000711">
    <property type="entry name" value="ATPase_OSCP/dsu"/>
</dbReference>
<proteinExistence type="inferred from homology"/>
<evidence type="ECO:0000256" key="7">
    <source>
        <dbReference type="HAMAP-Rule" id="MF_01416"/>
    </source>
</evidence>
<evidence type="ECO:0000256" key="4">
    <source>
        <dbReference type="ARBA" id="ARBA00023065"/>
    </source>
</evidence>
<comment type="function">
    <text evidence="7">This protein is part of the stalk that links CF(0) to CF(1). It either transmits conformational changes from CF(0) to CF(1) or is implicated in proton conduction.</text>
</comment>
<dbReference type="RefSeq" id="WP_282590248.1">
    <property type="nucleotide sequence ID" value="NZ_JAPAAF010000002.1"/>
</dbReference>
<keyword evidence="9" id="KW-1185">Reference proteome</keyword>
<dbReference type="Gene3D" id="1.10.520.20">
    <property type="entry name" value="N-terminal domain of the delta subunit of the F1F0-ATP synthase"/>
    <property type="match status" value="1"/>
</dbReference>
<comment type="similarity">
    <text evidence="7">Belongs to the ATPase delta chain family.</text>
</comment>
<dbReference type="PRINTS" id="PR00125">
    <property type="entry name" value="ATPASEDELTA"/>
</dbReference>
<keyword evidence="7" id="KW-1003">Cell membrane</keyword>
<keyword evidence="5 7" id="KW-0472">Membrane</keyword>
<dbReference type="HAMAP" id="MF_01416">
    <property type="entry name" value="ATP_synth_delta_bact"/>
    <property type="match status" value="1"/>
</dbReference>
<comment type="subcellular location">
    <subcellularLocation>
        <location evidence="7">Cell membrane</location>
        <topology evidence="7">Peripheral membrane protein</topology>
    </subcellularLocation>
    <subcellularLocation>
        <location evidence="1">Membrane</location>
    </subcellularLocation>
</comment>
<evidence type="ECO:0000256" key="3">
    <source>
        <dbReference type="ARBA" id="ARBA00022781"/>
    </source>
</evidence>
<evidence type="ECO:0000256" key="1">
    <source>
        <dbReference type="ARBA" id="ARBA00004370"/>
    </source>
</evidence>
<dbReference type="SUPFAM" id="SSF47928">
    <property type="entry name" value="N-terminal domain of the delta subunit of the F1F0-ATP synthase"/>
    <property type="match status" value="1"/>
</dbReference>
<dbReference type="Pfam" id="PF00213">
    <property type="entry name" value="OSCP"/>
    <property type="match status" value="1"/>
</dbReference>
<gene>
    <name evidence="7 8" type="primary">atpH</name>
    <name evidence="8" type="ORF">N2K84_02785</name>
</gene>
<dbReference type="EMBL" id="JAPAAF010000002">
    <property type="protein sequence ID" value="MCW0481639.1"/>
    <property type="molecule type" value="Genomic_DNA"/>
</dbReference>
<evidence type="ECO:0000313" key="8">
    <source>
        <dbReference type="EMBL" id="MCW0481639.1"/>
    </source>
</evidence>
<dbReference type="InterPro" id="IPR026015">
    <property type="entry name" value="ATP_synth_OSCP/delta_N_sf"/>
</dbReference>
<keyword evidence="7" id="KW-0139">CF(1)</keyword>
<dbReference type="GO" id="GO:0005886">
    <property type="term" value="C:plasma membrane"/>
    <property type="evidence" value="ECO:0007669"/>
    <property type="project" value="UniProtKB-SubCell"/>
</dbReference>
<dbReference type="PANTHER" id="PTHR11910">
    <property type="entry name" value="ATP SYNTHASE DELTA CHAIN"/>
    <property type="match status" value="1"/>
</dbReference>
<reference evidence="8" key="1">
    <citation type="submission" date="2022-10" db="EMBL/GenBank/DDBJ databases">
        <title>Gaoshiqiia sediminis gen. nov., sp. nov., isolated from coastal sediment.</title>
        <authorList>
            <person name="Yu W.X."/>
            <person name="Mu D.S."/>
            <person name="Du J.Z."/>
            <person name="Liang Y.Q."/>
        </authorList>
    </citation>
    <scope>NUCLEOTIDE SEQUENCE</scope>
    <source>
        <strain evidence="8">A06</strain>
    </source>
</reference>
<evidence type="ECO:0000313" key="9">
    <source>
        <dbReference type="Proteomes" id="UP001163821"/>
    </source>
</evidence>
<keyword evidence="4 7" id="KW-0406">Ion transport</keyword>